<dbReference type="RefSeq" id="WP_241993843.1">
    <property type="nucleotide sequence ID" value="NZ_SLVV01000004.1"/>
</dbReference>
<evidence type="ECO:0000313" key="11">
    <source>
        <dbReference type="Proteomes" id="UP000295689"/>
    </source>
</evidence>
<dbReference type="EMBL" id="SLVV01000004">
    <property type="protein sequence ID" value="TCN25986.1"/>
    <property type="molecule type" value="Genomic_DNA"/>
</dbReference>
<dbReference type="PROSITE" id="PS00730">
    <property type="entry name" value="AP_NUCLEASE_F2_2"/>
    <property type="match status" value="1"/>
</dbReference>
<comment type="similarity">
    <text evidence="2">Belongs to the AP endonuclease 2 family.</text>
</comment>
<accession>A0A4R2BGK3</accession>
<dbReference type="NCBIfam" id="TIGR00587">
    <property type="entry name" value="nfo"/>
    <property type="match status" value="1"/>
</dbReference>
<evidence type="ECO:0000313" key="10">
    <source>
        <dbReference type="EMBL" id="TCN25986.1"/>
    </source>
</evidence>
<gene>
    <name evidence="10" type="ORF">EV146_10493</name>
</gene>
<dbReference type="GO" id="GO:0003906">
    <property type="term" value="F:DNA-(apurinic or apyrimidinic site) endonuclease activity"/>
    <property type="evidence" value="ECO:0007669"/>
    <property type="project" value="TreeGrafter"/>
</dbReference>
<evidence type="ECO:0000256" key="8">
    <source>
        <dbReference type="ARBA" id="ARBA00023204"/>
    </source>
</evidence>
<dbReference type="InterPro" id="IPR001719">
    <property type="entry name" value="AP_endonuc_2"/>
</dbReference>
<dbReference type="GO" id="GO:0008270">
    <property type="term" value="F:zinc ion binding"/>
    <property type="evidence" value="ECO:0007669"/>
    <property type="project" value="InterPro"/>
</dbReference>
<evidence type="ECO:0000256" key="4">
    <source>
        <dbReference type="ARBA" id="ARBA00022723"/>
    </source>
</evidence>
<evidence type="ECO:0000256" key="6">
    <source>
        <dbReference type="ARBA" id="ARBA00022801"/>
    </source>
</evidence>
<dbReference type="Proteomes" id="UP000295689">
    <property type="component" value="Unassembled WGS sequence"/>
</dbReference>
<keyword evidence="4" id="KW-0479">Metal-binding</keyword>
<dbReference type="PROSITE" id="PS51432">
    <property type="entry name" value="AP_NUCLEASE_F2_4"/>
    <property type="match status" value="1"/>
</dbReference>
<dbReference type="InterPro" id="IPR036237">
    <property type="entry name" value="Xyl_isomerase-like_sf"/>
</dbReference>
<proteinExistence type="inferred from homology"/>
<dbReference type="GO" id="GO:0003677">
    <property type="term" value="F:DNA binding"/>
    <property type="evidence" value="ECO:0007669"/>
    <property type="project" value="InterPro"/>
</dbReference>
<dbReference type="AlphaFoldDB" id="A0A4R2BGK3"/>
<dbReference type="Gene3D" id="3.20.20.150">
    <property type="entry name" value="Divalent-metal-dependent TIM barrel enzymes"/>
    <property type="match status" value="1"/>
</dbReference>
<evidence type="ECO:0000256" key="3">
    <source>
        <dbReference type="ARBA" id="ARBA00022722"/>
    </source>
</evidence>
<comment type="caution">
    <text evidence="10">The sequence shown here is derived from an EMBL/GenBank/DDBJ whole genome shotgun (WGS) entry which is preliminary data.</text>
</comment>
<keyword evidence="10" id="KW-0255">Endonuclease</keyword>
<dbReference type="InterPro" id="IPR018246">
    <property type="entry name" value="AP_endonuc_F2_Zn_BS"/>
</dbReference>
<protein>
    <submittedName>
        <fullName evidence="10">Endonuclease IV</fullName>
    </submittedName>
</protein>
<sequence>MKILPPANIMINSRNGRGICMIVGSHVSIRNGYLGSAQRAVANHASAFQYFPKNPRSLSIKNYDKEDAASCKKFCKKHQIQSVAHTPYSTSLTPPEEKAEMTIRSLLNDLEIANDCGSIGVVVHYGSQISKTDPLASYHLMLKMLNAVLSQWNGECLILLENNAGTKGALGTTFEELIQIRSLCDDPGKIGFCFDTCHAFASGLWDGTNTDALIAKGEELGYWEHLKVVHLNNSKYPTGSKKDRHANIFSNGFIQHKELDSLVTSPLFKDVPFILETPDDEGISHKEEIDKILETWGR</sequence>
<dbReference type="GO" id="GO:0008081">
    <property type="term" value="F:phosphoric diester hydrolase activity"/>
    <property type="evidence" value="ECO:0007669"/>
    <property type="project" value="TreeGrafter"/>
</dbReference>
<dbReference type="InterPro" id="IPR013022">
    <property type="entry name" value="Xyl_isomerase-like_TIM-brl"/>
</dbReference>
<organism evidence="10 11">
    <name type="scientific">Mesobacillus foraminis</name>
    <dbReference type="NCBI Taxonomy" id="279826"/>
    <lineage>
        <taxon>Bacteria</taxon>
        <taxon>Bacillati</taxon>
        <taxon>Bacillota</taxon>
        <taxon>Bacilli</taxon>
        <taxon>Bacillales</taxon>
        <taxon>Bacillaceae</taxon>
        <taxon>Mesobacillus</taxon>
    </lineage>
</organism>
<feature type="domain" description="Xylose isomerase-like TIM barrel" evidence="9">
    <location>
        <begin position="44"/>
        <end position="287"/>
    </location>
</feature>
<keyword evidence="6" id="KW-0378">Hydrolase</keyword>
<name>A0A4R2BGK3_9BACI</name>
<keyword evidence="3" id="KW-0540">Nuclease</keyword>
<dbReference type="PANTHER" id="PTHR21445:SF0">
    <property type="entry name" value="APURINIC-APYRIMIDINIC ENDONUCLEASE"/>
    <property type="match status" value="1"/>
</dbReference>
<dbReference type="SMART" id="SM00518">
    <property type="entry name" value="AP2Ec"/>
    <property type="match status" value="1"/>
</dbReference>
<reference evidence="10 11" key="1">
    <citation type="journal article" date="2015" name="Stand. Genomic Sci.">
        <title>Genomic Encyclopedia of Bacterial and Archaeal Type Strains, Phase III: the genomes of soil and plant-associated and newly described type strains.</title>
        <authorList>
            <person name="Whitman W.B."/>
            <person name="Woyke T."/>
            <person name="Klenk H.P."/>
            <person name="Zhou Y."/>
            <person name="Lilburn T.G."/>
            <person name="Beck B.J."/>
            <person name="De Vos P."/>
            <person name="Vandamme P."/>
            <person name="Eisen J.A."/>
            <person name="Garrity G."/>
            <person name="Hugenholtz P."/>
            <person name="Kyrpides N.C."/>
        </authorList>
    </citation>
    <scope>NUCLEOTIDE SEQUENCE [LARGE SCALE GENOMIC DNA]</scope>
    <source>
        <strain evidence="10 11">CV53</strain>
    </source>
</reference>
<evidence type="ECO:0000256" key="5">
    <source>
        <dbReference type="ARBA" id="ARBA00022763"/>
    </source>
</evidence>
<dbReference type="SUPFAM" id="SSF51658">
    <property type="entry name" value="Xylose isomerase-like"/>
    <property type="match status" value="1"/>
</dbReference>
<keyword evidence="8" id="KW-0234">DNA repair</keyword>
<keyword evidence="5" id="KW-0227">DNA damage</keyword>
<comment type="cofactor">
    <cofactor evidence="1">
        <name>Zn(2+)</name>
        <dbReference type="ChEBI" id="CHEBI:29105"/>
    </cofactor>
</comment>
<evidence type="ECO:0000256" key="1">
    <source>
        <dbReference type="ARBA" id="ARBA00001947"/>
    </source>
</evidence>
<keyword evidence="11" id="KW-1185">Reference proteome</keyword>
<evidence type="ECO:0000256" key="7">
    <source>
        <dbReference type="ARBA" id="ARBA00022833"/>
    </source>
</evidence>
<dbReference type="PANTHER" id="PTHR21445">
    <property type="entry name" value="ENDONUCLEASE IV ENDODEOXYRIBONUCLEASE IV"/>
    <property type="match status" value="1"/>
</dbReference>
<evidence type="ECO:0000259" key="9">
    <source>
        <dbReference type="Pfam" id="PF01261"/>
    </source>
</evidence>
<dbReference type="Pfam" id="PF01261">
    <property type="entry name" value="AP_endonuc_2"/>
    <property type="match status" value="1"/>
</dbReference>
<keyword evidence="7" id="KW-0862">Zinc</keyword>
<evidence type="ECO:0000256" key="2">
    <source>
        <dbReference type="ARBA" id="ARBA00005340"/>
    </source>
</evidence>
<dbReference type="GO" id="GO:0006284">
    <property type="term" value="P:base-excision repair"/>
    <property type="evidence" value="ECO:0007669"/>
    <property type="project" value="TreeGrafter"/>
</dbReference>